<dbReference type="EMBL" id="WOXT01000004">
    <property type="protein sequence ID" value="MUV15205.1"/>
    <property type="molecule type" value="Genomic_DNA"/>
</dbReference>
<dbReference type="GO" id="GO:0046872">
    <property type="term" value="F:metal ion binding"/>
    <property type="evidence" value="ECO:0007669"/>
    <property type="project" value="UniProtKB-KW"/>
</dbReference>
<dbReference type="PANTHER" id="PTHR10357:SF215">
    <property type="entry name" value="ALPHA-AMYLASE 1"/>
    <property type="match status" value="1"/>
</dbReference>
<keyword evidence="3" id="KW-0732">Signal</keyword>
<evidence type="ECO:0000313" key="7">
    <source>
        <dbReference type="Proteomes" id="UP000479692"/>
    </source>
</evidence>
<evidence type="ECO:0000256" key="4">
    <source>
        <dbReference type="SAM" id="MobiDB-lite"/>
    </source>
</evidence>
<dbReference type="Gene3D" id="3.20.20.80">
    <property type="entry name" value="Glycosidases"/>
    <property type="match status" value="1"/>
</dbReference>
<feature type="region of interest" description="Disordered" evidence="4">
    <location>
        <begin position="235"/>
        <end position="270"/>
    </location>
</feature>
<dbReference type="SUPFAM" id="SSF51445">
    <property type="entry name" value="(Trans)glycosidases"/>
    <property type="match status" value="1"/>
</dbReference>
<dbReference type="AlphaFoldDB" id="A0A7C9LYJ5"/>
<protein>
    <recommendedName>
        <fullName evidence="5">Glycosyl hydrolase family 13 catalytic domain-containing protein</fullName>
    </recommendedName>
</protein>
<dbReference type="InterPro" id="IPR017853">
    <property type="entry name" value="GH"/>
</dbReference>
<dbReference type="Proteomes" id="UP000479692">
    <property type="component" value="Unassembled WGS sequence"/>
</dbReference>
<keyword evidence="7" id="KW-1185">Reference proteome</keyword>
<name>A0A7C9LYJ5_9GAMM</name>
<dbReference type="SMART" id="SM00642">
    <property type="entry name" value="Aamy"/>
    <property type="match status" value="1"/>
</dbReference>
<dbReference type="SUPFAM" id="SSF49344">
    <property type="entry name" value="CBD9-like"/>
    <property type="match status" value="1"/>
</dbReference>
<comment type="cofactor">
    <cofactor evidence="1">
        <name>Ca(2+)</name>
        <dbReference type="ChEBI" id="CHEBI:29108"/>
    </cofactor>
</comment>
<dbReference type="Gene3D" id="2.60.40.1190">
    <property type="match status" value="1"/>
</dbReference>
<evidence type="ECO:0000313" key="6">
    <source>
        <dbReference type="EMBL" id="MUV15205.1"/>
    </source>
</evidence>
<organism evidence="6 7">
    <name type="scientific">Noviluteimonas gilva</name>
    <dbReference type="NCBI Taxonomy" id="2682097"/>
    <lineage>
        <taxon>Bacteria</taxon>
        <taxon>Pseudomonadati</taxon>
        <taxon>Pseudomonadota</taxon>
        <taxon>Gammaproteobacteria</taxon>
        <taxon>Lysobacterales</taxon>
        <taxon>Lysobacteraceae</taxon>
        <taxon>Noviluteimonas</taxon>
    </lineage>
</organism>
<dbReference type="Pfam" id="PF00128">
    <property type="entry name" value="Alpha-amylase"/>
    <property type="match status" value="1"/>
</dbReference>
<keyword evidence="2" id="KW-0479">Metal-binding</keyword>
<evidence type="ECO:0000256" key="2">
    <source>
        <dbReference type="ARBA" id="ARBA00022723"/>
    </source>
</evidence>
<feature type="domain" description="Glycosyl hydrolase family 13 catalytic" evidence="5">
    <location>
        <begin position="102"/>
        <end position="525"/>
    </location>
</feature>
<dbReference type="GO" id="GO:0005975">
    <property type="term" value="P:carbohydrate metabolic process"/>
    <property type="evidence" value="ECO:0007669"/>
    <property type="project" value="InterPro"/>
</dbReference>
<dbReference type="Pfam" id="PF09985">
    <property type="entry name" value="Glucodextran_C"/>
    <property type="match status" value="1"/>
</dbReference>
<evidence type="ECO:0000256" key="3">
    <source>
        <dbReference type="ARBA" id="ARBA00022729"/>
    </source>
</evidence>
<evidence type="ECO:0000256" key="1">
    <source>
        <dbReference type="ARBA" id="ARBA00001913"/>
    </source>
</evidence>
<accession>A0A7C9LYJ5</accession>
<sequence length="930" mass="102658">MVGAGPGPPTFSAYVFITAACRRIHAALSMRGIVRTTPARPTAHLMHSGPRSPRTAQFRAQAWARTWLACALACAGMAWAASPAEGPQHMPSPDWRDQILYFLMIDRFANGDRANDDQHAGEFDPTDGAKWSGGDLRGVRERIPYIKALGVTGVWITPPVANQWWNPRSHYGGYHGYWATDFSKVDAHFGTLADYQALARALHGEQMVLVQDIVVNHTADFFKYDALPDASDPARGLSFIRDTQGQGAPTQAPFDRNDPRDPAQRGQGQLQQAVYHWTPDIRDFADDTQRLTWQLAGLDDIDTESPEARRALRASYGQWIRDVGVDGFRVDTAFYVPPAYFLDFLHADDPEAPGIVRVAKETGRKEFHVFGEGFALDKPFDDTQARRIDAYMRMPDGTRVLPGMIDFPLYGTALDVFARGAPTAQLGDRIRRRMQVHADPWRMPTFVDNHDVDRFLAQGDETGLKQALMMMMTLPGIPVIWQGTEQGFTDMRGSMFAGGYRSGGRDHFDKAAPMYQYLQRLIAVRRGDKLFSRGTPTVLRENRVGPGPIVWRMQGEDGSIAIVAINTSNNSVLLDNLETGAPPDTTLSTVFAIDAGIPSIAVDDKGRATALLPPRAGVVWKSLGEWAKDEFRLRPPTIDALPQSIFTEDFYVSGTAVGAEPVRLVIDDDAIHGRVVRPKDGRWEAKIDTTRMIDPEVEHSVVVYESASKNASERRTFKVARPWKLDVFVDDPQGDDNGPNGRYTYPTDPGYATHPGDIEHVALSTSGGALKIVLRMRSISTAWNPPNGFDHVAFSIYIDLPKQKNGATVMPQQNAELPDDMQWDVRLRANGWTNAVFSAEGASATAEGKPIVPAARMRVDAKDRTITFILPATALLFAKELDNARVYVTTWDYDGGWRALAPQAGPHAFGGGDGARDARVLDVVGPLKIP</sequence>
<dbReference type="PANTHER" id="PTHR10357">
    <property type="entry name" value="ALPHA-AMYLASE FAMILY MEMBER"/>
    <property type="match status" value="1"/>
</dbReference>
<gene>
    <name evidence="6" type="ORF">GN331_13450</name>
</gene>
<dbReference type="InterPro" id="IPR006047">
    <property type="entry name" value="GH13_cat_dom"/>
</dbReference>
<evidence type="ECO:0000259" key="5">
    <source>
        <dbReference type="SMART" id="SM00642"/>
    </source>
</evidence>
<reference evidence="6 7" key="1">
    <citation type="submission" date="2019-12" db="EMBL/GenBank/DDBJ databases">
        <authorList>
            <person name="Xu J."/>
        </authorList>
    </citation>
    <scope>NUCLEOTIDE SEQUENCE [LARGE SCALE GENOMIC DNA]</scope>
    <source>
        <strain evidence="6 7">HX-5-24</strain>
    </source>
</reference>
<dbReference type="InterPro" id="IPR019248">
    <property type="entry name" value="Glucodextran_C"/>
</dbReference>
<proteinExistence type="predicted"/>
<comment type="caution">
    <text evidence="6">The sequence shown here is derived from an EMBL/GenBank/DDBJ whole genome shotgun (WGS) entry which is preliminary data.</text>
</comment>